<proteinExistence type="predicted"/>
<dbReference type="InterPro" id="IPR011598">
    <property type="entry name" value="bHLH_dom"/>
</dbReference>
<gene>
    <name evidence="7" type="primary">LOC106461001</name>
</gene>
<comment type="subunit">
    <text evidence="2">Efficient DNA binding requires dimerization with another bHLH protein.</text>
</comment>
<protein>
    <submittedName>
        <fullName evidence="7">Transcriptional regulator Myc-like isoform X2</fullName>
    </submittedName>
</protein>
<evidence type="ECO:0000256" key="1">
    <source>
        <dbReference type="ARBA" id="ARBA00023125"/>
    </source>
</evidence>
<dbReference type="PROSITE" id="PS50888">
    <property type="entry name" value="BHLH"/>
    <property type="match status" value="1"/>
</dbReference>
<dbReference type="PANTHER" id="PTHR45851">
    <property type="entry name" value="MYC PROTO-ONCOGENE"/>
    <property type="match status" value="1"/>
</dbReference>
<name>A0ABM1SIR2_LIMPO</name>
<dbReference type="PIRSF" id="PIRSF001705">
    <property type="entry name" value="Myc_protein"/>
    <property type="match status" value="1"/>
</dbReference>
<evidence type="ECO:0000313" key="6">
    <source>
        <dbReference type="Proteomes" id="UP000694941"/>
    </source>
</evidence>
<feature type="domain" description="BHLH" evidence="5">
    <location>
        <begin position="339"/>
        <end position="391"/>
    </location>
</feature>
<dbReference type="InterPro" id="IPR012682">
    <property type="entry name" value="Tscrpt_reg_Myc_N"/>
</dbReference>
<keyword evidence="6" id="KW-1185">Reference proteome</keyword>
<keyword evidence="1 2" id="KW-0238">DNA-binding</keyword>
<evidence type="ECO:0000256" key="4">
    <source>
        <dbReference type="SAM" id="MobiDB-lite"/>
    </source>
</evidence>
<dbReference type="Pfam" id="PF00010">
    <property type="entry name" value="HLH"/>
    <property type="match status" value="1"/>
</dbReference>
<dbReference type="CDD" id="cd11400">
    <property type="entry name" value="bHLHzip_Myc"/>
    <property type="match status" value="1"/>
</dbReference>
<evidence type="ECO:0000256" key="2">
    <source>
        <dbReference type="PIRNR" id="PIRNR001705"/>
    </source>
</evidence>
<feature type="compositionally biased region" description="Basic and acidic residues" evidence="4">
    <location>
        <begin position="336"/>
        <end position="347"/>
    </location>
</feature>
<dbReference type="InterPro" id="IPR050433">
    <property type="entry name" value="Myc_transcription_factors"/>
</dbReference>
<keyword evidence="3" id="KW-0175">Coiled coil</keyword>
<evidence type="ECO:0000313" key="7">
    <source>
        <dbReference type="RefSeq" id="XP_022243517.1"/>
    </source>
</evidence>
<dbReference type="Gene3D" id="4.10.280.10">
    <property type="entry name" value="Helix-loop-helix DNA-binding domain"/>
    <property type="match status" value="1"/>
</dbReference>
<reference evidence="7" key="1">
    <citation type="submission" date="2025-08" db="UniProtKB">
        <authorList>
            <consortium name="RefSeq"/>
        </authorList>
    </citation>
    <scope>IDENTIFICATION</scope>
    <source>
        <tissue evidence="7">Muscle</tissue>
    </source>
</reference>
<dbReference type="GeneID" id="106461001"/>
<evidence type="ECO:0000256" key="3">
    <source>
        <dbReference type="SAM" id="Coils"/>
    </source>
</evidence>
<dbReference type="PRINTS" id="PR00044">
    <property type="entry name" value="LEUZIPPRMYC"/>
</dbReference>
<dbReference type="Proteomes" id="UP000694941">
    <property type="component" value="Unplaced"/>
</dbReference>
<accession>A0ABM1SIR2</accession>
<dbReference type="SMART" id="SM00353">
    <property type="entry name" value="HLH"/>
    <property type="match status" value="1"/>
</dbReference>
<feature type="region of interest" description="Disordered" evidence="4">
    <location>
        <begin position="310"/>
        <end position="347"/>
    </location>
</feature>
<comment type="subcellular location">
    <subcellularLocation>
        <location evidence="2">Nucleus</location>
    </subcellularLocation>
</comment>
<evidence type="ECO:0000259" key="5">
    <source>
        <dbReference type="PROSITE" id="PS50888"/>
    </source>
</evidence>
<keyword evidence="2" id="KW-0539">Nucleus</keyword>
<organism evidence="6 7">
    <name type="scientific">Limulus polyphemus</name>
    <name type="common">Atlantic horseshoe crab</name>
    <dbReference type="NCBI Taxonomy" id="6850"/>
    <lineage>
        <taxon>Eukaryota</taxon>
        <taxon>Metazoa</taxon>
        <taxon>Ecdysozoa</taxon>
        <taxon>Arthropoda</taxon>
        <taxon>Chelicerata</taxon>
        <taxon>Merostomata</taxon>
        <taxon>Xiphosura</taxon>
        <taxon>Limulidae</taxon>
        <taxon>Limulus</taxon>
    </lineage>
</organism>
<feature type="coiled-coil region" evidence="3">
    <location>
        <begin position="395"/>
        <end position="422"/>
    </location>
</feature>
<sequence>MPFNVDEGFNYLSTHSEFYNTTVPSENIWRKFDLPTPPRSPGCISYDDENHQQFSACERLQLVTDLLDSDFLPSQNISDLDCYFGAFNAWPGVVGSTKAKDGLKVDLMHDCMWSGRCTDDCKQKETNKCQAPIDKTLHPISSSPPSSLSTALDLESLTDDDSVEFVDPLTTLSYVSSSLRNDHSYYQQHCQTHDNDYKTKKLHQVGSTFNCSAPTPGLEHLDSDTPSDSGEEIDVVTVENLPIKCKNKGKQRKEPTKHVCSASEVLSYSVQNGKLVARKAIKRLVLSNSNSDSCFIVGCIQPSKIRRSKKKFEEDQINKLRTRGSCSSRSSSDSEDPIRIRKEHNSMERKRRDDLRFAFQTLRENVPELKNNPKAPKVMILKRATTYAHELLSTCELLEHTLKAETKKKLELERKLHRLRNRTRDF</sequence>
<dbReference type="SUPFAM" id="SSF47459">
    <property type="entry name" value="HLH, helix-loop-helix DNA-binding domain"/>
    <property type="match status" value="1"/>
</dbReference>
<dbReference type="InterPro" id="IPR002418">
    <property type="entry name" value="Tscrpt_reg_Myc"/>
</dbReference>
<dbReference type="RefSeq" id="XP_022243517.1">
    <property type="nucleotide sequence ID" value="XM_022387809.1"/>
</dbReference>
<dbReference type="Pfam" id="PF01056">
    <property type="entry name" value="Myc_N"/>
    <property type="match status" value="1"/>
</dbReference>
<dbReference type="InterPro" id="IPR036638">
    <property type="entry name" value="HLH_DNA-bd_sf"/>
</dbReference>